<dbReference type="Proteomes" id="UP000199634">
    <property type="component" value="Unassembled WGS sequence"/>
</dbReference>
<dbReference type="AlphaFoldDB" id="A0A1H6M8G2"/>
<evidence type="ECO:0000313" key="2">
    <source>
        <dbReference type="Proteomes" id="UP000199634"/>
    </source>
</evidence>
<sequence>MDKKEEYIVYRFGTSEKIEMEYPENKDKSSFDKFEYSGWMRGGGIKNSGMQLDYLVFSVNNFKYIVYNTYFAEGDKLNIGIKVLDTQTNQTIDIKGIYGTRKGTLTDFQSDDRIKKGEELYD</sequence>
<proteinExistence type="predicted"/>
<gene>
    <name evidence="1" type="ORF">SAMN02927937_02249</name>
</gene>
<dbReference type="OrthoDB" id="673145at2"/>
<evidence type="ECO:0000313" key="1">
    <source>
        <dbReference type="EMBL" id="SEH93711.1"/>
    </source>
</evidence>
<dbReference type="EMBL" id="FNXE01000034">
    <property type="protein sequence ID" value="SEH93711.1"/>
    <property type="molecule type" value="Genomic_DNA"/>
</dbReference>
<name>A0A1H6M8G2_9FLAO</name>
<protein>
    <submittedName>
        <fullName evidence="1">Uncharacterized protein</fullName>
    </submittedName>
</protein>
<organism evidence="1 2">
    <name type="scientific">Paenimyroides marinum</name>
    <dbReference type="NCBI Taxonomy" id="1159016"/>
    <lineage>
        <taxon>Bacteria</taxon>
        <taxon>Pseudomonadati</taxon>
        <taxon>Bacteroidota</taxon>
        <taxon>Flavobacteriia</taxon>
        <taxon>Flavobacteriales</taxon>
        <taxon>Flavobacteriaceae</taxon>
        <taxon>Paenimyroides</taxon>
    </lineage>
</organism>
<keyword evidence="2" id="KW-1185">Reference proteome</keyword>
<dbReference type="STRING" id="1159016.SAMN02927937_02249"/>
<dbReference type="RefSeq" id="WP_091100731.1">
    <property type="nucleotide sequence ID" value="NZ_FNXE01000034.1"/>
</dbReference>
<reference evidence="1 2" key="1">
    <citation type="submission" date="2016-10" db="EMBL/GenBank/DDBJ databases">
        <authorList>
            <person name="de Groot N.N."/>
        </authorList>
    </citation>
    <scope>NUCLEOTIDE SEQUENCE [LARGE SCALE GENOMIC DNA]</scope>
    <source>
        <strain evidence="1 2">CGMCC 1.10825</strain>
    </source>
</reference>
<accession>A0A1H6M8G2</accession>